<reference evidence="2" key="1">
    <citation type="journal article" date="2019" name="bioRxiv">
        <title>The Genome of the Zebra Mussel, Dreissena polymorpha: A Resource for Invasive Species Research.</title>
        <authorList>
            <person name="McCartney M.A."/>
            <person name="Auch B."/>
            <person name="Kono T."/>
            <person name="Mallez S."/>
            <person name="Zhang Y."/>
            <person name="Obille A."/>
            <person name="Becker A."/>
            <person name="Abrahante J.E."/>
            <person name="Garbe J."/>
            <person name="Badalamenti J.P."/>
            <person name="Herman A."/>
            <person name="Mangelson H."/>
            <person name="Liachko I."/>
            <person name="Sullivan S."/>
            <person name="Sone E.D."/>
            <person name="Koren S."/>
            <person name="Silverstein K.A.T."/>
            <person name="Beckman K.B."/>
            <person name="Gohl D.M."/>
        </authorList>
    </citation>
    <scope>NUCLEOTIDE SEQUENCE</scope>
    <source>
        <strain evidence="2">Duluth1</strain>
        <tissue evidence="2">Whole animal</tissue>
    </source>
</reference>
<organism evidence="2 3">
    <name type="scientific">Dreissena polymorpha</name>
    <name type="common">Zebra mussel</name>
    <name type="synonym">Mytilus polymorpha</name>
    <dbReference type="NCBI Taxonomy" id="45954"/>
    <lineage>
        <taxon>Eukaryota</taxon>
        <taxon>Metazoa</taxon>
        <taxon>Spiralia</taxon>
        <taxon>Lophotrochozoa</taxon>
        <taxon>Mollusca</taxon>
        <taxon>Bivalvia</taxon>
        <taxon>Autobranchia</taxon>
        <taxon>Heteroconchia</taxon>
        <taxon>Euheterodonta</taxon>
        <taxon>Imparidentia</taxon>
        <taxon>Neoheterodontei</taxon>
        <taxon>Myida</taxon>
        <taxon>Dreissenoidea</taxon>
        <taxon>Dreissenidae</taxon>
        <taxon>Dreissena</taxon>
    </lineage>
</organism>
<sequence>MGSASSKDSSLAKSLAFSPDSTSSESNAMLGDKWMNKIYFDPEASISDGEKYDDIKDNDLLINLKELIGVNENILKDFQHTNATIIFRPYVSNAQQRWNSNGTAPFRNPEALFGDGTFVFSNEV</sequence>
<accession>A0A9D4RI96</accession>
<proteinExistence type="predicted"/>
<keyword evidence="3" id="KW-1185">Reference proteome</keyword>
<comment type="caution">
    <text evidence="2">The sequence shown here is derived from an EMBL/GenBank/DDBJ whole genome shotgun (WGS) entry which is preliminary data.</text>
</comment>
<gene>
    <name evidence="2" type="ORF">DPMN_032457</name>
</gene>
<evidence type="ECO:0000313" key="2">
    <source>
        <dbReference type="EMBL" id="KAH3869294.1"/>
    </source>
</evidence>
<name>A0A9D4RI96_DREPO</name>
<dbReference type="Proteomes" id="UP000828390">
    <property type="component" value="Unassembled WGS sequence"/>
</dbReference>
<protein>
    <submittedName>
        <fullName evidence="2">Uncharacterized protein</fullName>
    </submittedName>
</protein>
<feature type="region of interest" description="Disordered" evidence="1">
    <location>
        <begin position="1"/>
        <end position="26"/>
    </location>
</feature>
<evidence type="ECO:0000313" key="3">
    <source>
        <dbReference type="Proteomes" id="UP000828390"/>
    </source>
</evidence>
<feature type="compositionally biased region" description="Low complexity" evidence="1">
    <location>
        <begin position="1"/>
        <end position="18"/>
    </location>
</feature>
<feature type="non-terminal residue" evidence="2">
    <location>
        <position position="124"/>
    </location>
</feature>
<reference evidence="2" key="2">
    <citation type="submission" date="2020-11" db="EMBL/GenBank/DDBJ databases">
        <authorList>
            <person name="McCartney M.A."/>
            <person name="Auch B."/>
            <person name="Kono T."/>
            <person name="Mallez S."/>
            <person name="Becker A."/>
            <person name="Gohl D.M."/>
            <person name="Silverstein K.A.T."/>
            <person name="Koren S."/>
            <person name="Bechman K.B."/>
            <person name="Herman A."/>
            <person name="Abrahante J.E."/>
            <person name="Garbe J."/>
        </authorList>
    </citation>
    <scope>NUCLEOTIDE SEQUENCE</scope>
    <source>
        <strain evidence="2">Duluth1</strain>
        <tissue evidence="2">Whole animal</tissue>
    </source>
</reference>
<dbReference type="EMBL" id="JAIWYP010000002">
    <property type="protein sequence ID" value="KAH3869294.1"/>
    <property type="molecule type" value="Genomic_DNA"/>
</dbReference>
<evidence type="ECO:0000256" key="1">
    <source>
        <dbReference type="SAM" id="MobiDB-lite"/>
    </source>
</evidence>
<dbReference type="AlphaFoldDB" id="A0A9D4RI96"/>